<evidence type="ECO:0000256" key="7">
    <source>
        <dbReference type="SAM" id="Phobius"/>
    </source>
</evidence>
<dbReference type="PANTHER" id="PTHR31585:SF7">
    <property type="entry name" value="FOLATE-BIOPTERIN TRANSPORTER 4-RELATED"/>
    <property type="match status" value="1"/>
</dbReference>
<name>A0A843TPH9_COLES</name>
<organism evidence="8 9">
    <name type="scientific">Colocasia esculenta</name>
    <name type="common">Wild taro</name>
    <name type="synonym">Arum esculentum</name>
    <dbReference type="NCBI Taxonomy" id="4460"/>
    <lineage>
        <taxon>Eukaryota</taxon>
        <taxon>Viridiplantae</taxon>
        <taxon>Streptophyta</taxon>
        <taxon>Embryophyta</taxon>
        <taxon>Tracheophyta</taxon>
        <taxon>Spermatophyta</taxon>
        <taxon>Magnoliopsida</taxon>
        <taxon>Liliopsida</taxon>
        <taxon>Araceae</taxon>
        <taxon>Aroideae</taxon>
        <taxon>Colocasieae</taxon>
        <taxon>Colocasia</taxon>
    </lineage>
</organism>
<keyword evidence="9" id="KW-1185">Reference proteome</keyword>
<comment type="caution">
    <text evidence="8">The sequence shown here is derived from an EMBL/GenBank/DDBJ whole genome shotgun (WGS) entry which is preliminary data.</text>
</comment>
<keyword evidence="3" id="KW-0813">Transport</keyword>
<evidence type="ECO:0000256" key="6">
    <source>
        <dbReference type="ARBA" id="ARBA00023136"/>
    </source>
</evidence>
<dbReference type="InterPro" id="IPR039309">
    <property type="entry name" value="BT1"/>
</dbReference>
<feature type="transmembrane region" description="Helical" evidence="7">
    <location>
        <begin position="12"/>
        <end position="34"/>
    </location>
</feature>
<feature type="transmembrane region" description="Helical" evidence="7">
    <location>
        <begin position="84"/>
        <end position="107"/>
    </location>
</feature>
<proteinExistence type="inferred from homology"/>
<dbReference type="GO" id="GO:0016020">
    <property type="term" value="C:membrane"/>
    <property type="evidence" value="ECO:0007669"/>
    <property type="project" value="UniProtKB-SubCell"/>
</dbReference>
<evidence type="ECO:0000313" key="9">
    <source>
        <dbReference type="Proteomes" id="UP000652761"/>
    </source>
</evidence>
<accession>A0A843TPH9</accession>
<dbReference type="SUPFAM" id="SSF103473">
    <property type="entry name" value="MFS general substrate transporter"/>
    <property type="match status" value="1"/>
</dbReference>
<protein>
    <submittedName>
        <fullName evidence="8">Uncharacterized protein</fullName>
    </submittedName>
</protein>
<feature type="transmembrane region" description="Helical" evidence="7">
    <location>
        <begin position="54"/>
        <end position="72"/>
    </location>
</feature>
<dbReference type="InterPro" id="IPR036259">
    <property type="entry name" value="MFS_trans_sf"/>
</dbReference>
<gene>
    <name evidence="8" type="ORF">Taro_004251</name>
</gene>
<evidence type="ECO:0000256" key="3">
    <source>
        <dbReference type="ARBA" id="ARBA00022448"/>
    </source>
</evidence>
<evidence type="ECO:0000256" key="2">
    <source>
        <dbReference type="ARBA" id="ARBA00007015"/>
    </source>
</evidence>
<dbReference type="EMBL" id="NMUH01000113">
    <property type="protein sequence ID" value="MQL71917.1"/>
    <property type="molecule type" value="Genomic_DNA"/>
</dbReference>
<dbReference type="PANTHER" id="PTHR31585">
    <property type="entry name" value="FOLATE-BIOPTERIN TRANSPORTER 1, CHLOROPLASTIC"/>
    <property type="match status" value="1"/>
</dbReference>
<dbReference type="OrthoDB" id="754047at2759"/>
<evidence type="ECO:0000313" key="8">
    <source>
        <dbReference type="EMBL" id="MQL71917.1"/>
    </source>
</evidence>
<dbReference type="Pfam" id="PF03092">
    <property type="entry name" value="BT1"/>
    <property type="match status" value="1"/>
</dbReference>
<comment type="subcellular location">
    <subcellularLocation>
        <location evidence="1">Membrane</location>
        <topology evidence="1">Multi-pass membrane protein</topology>
    </subcellularLocation>
</comment>
<comment type="similarity">
    <text evidence="2">Belongs to the major facilitator superfamily. Folate-biopterin transporter (TC 2.A.71) family.</text>
</comment>
<evidence type="ECO:0000256" key="5">
    <source>
        <dbReference type="ARBA" id="ARBA00022989"/>
    </source>
</evidence>
<dbReference type="Gene3D" id="1.20.1250.20">
    <property type="entry name" value="MFS general substrate transporter like domains"/>
    <property type="match status" value="1"/>
</dbReference>
<evidence type="ECO:0000256" key="4">
    <source>
        <dbReference type="ARBA" id="ARBA00022692"/>
    </source>
</evidence>
<keyword evidence="4 7" id="KW-0812">Transmembrane</keyword>
<evidence type="ECO:0000256" key="1">
    <source>
        <dbReference type="ARBA" id="ARBA00004141"/>
    </source>
</evidence>
<reference evidence="8" key="1">
    <citation type="submission" date="2017-07" db="EMBL/GenBank/DDBJ databases">
        <title>Taro Niue Genome Assembly and Annotation.</title>
        <authorList>
            <person name="Atibalentja N."/>
            <person name="Keating K."/>
            <person name="Fields C.J."/>
        </authorList>
    </citation>
    <scope>NUCLEOTIDE SEQUENCE</scope>
    <source>
        <strain evidence="8">Niue_2</strain>
        <tissue evidence="8">Leaf</tissue>
    </source>
</reference>
<dbReference type="AlphaFoldDB" id="A0A843TPH9"/>
<dbReference type="Proteomes" id="UP000652761">
    <property type="component" value="Unassembled WGS sequence"/>
</dbReference>
<sequence>MAGWVSGMREAFGASFLWLVSFIYFTQGFRSFVWTAVSYQLKDILKLSPSASQFVVSMAFFPWSIKPLYGILSDCIPIGGRKRVPYLVIATILSLFPWVFLGVISSLRNSYNFLTIFLTLQNFGSAMADVVIDAMIAEAVRSERYGCCAQLHLKLQILF</sequence>
<keyword evidence="5 7" id="KW-1133">Transmembrane helix</keyword>
<keyword evidence="6 7" id="KW-0472">Membrane</keyword>